<organism evidence="2 3">
    <name type="scientific">Candidatus Protoclostridium stercorigallinarum</name>
    <dbReference type="NCBI Taxonomy" id="2838741"/>
    <lineage>
        <taxon>Bacteria</taxon>
        <taxon>Bacillati</taxon>
        <taxon>Bacillota</taxon>
        <taxon>Clostridia</taxon>
        <taxon>Candidatus Protoclostridium</taxon>
    </lineage>
</organism>
<dbReference type="InterPro" id="IPR035901">
    <property type="entry name" value="GIY-YIG_endonuc_sf"/>
</dbReference>
<sequence>MLSHIDSLTDEYREDDEFILLKEFAGFSYKNIIGCYVIHNKENDKYYVGQSKDVMKRLRQHFRGTVPNNVIFAEDYFSSDYENKENLFEVKIIPCETKDELDRMERELIEKYDSRNYGYNRTIGNS</sequence>
<dbReference type="Pfam" id="PF01541">
    <property type="entry name" value="GIY-YIG"/>
    <property type="match status" value="1"/>
</dbReference>
<proteinExistence type="predicted"/>
<comment type="caution">
    <text evidence="2">The sequence shown here is derived from an EMBL/GenBank/DDBJ whole genome shotgun (WGS) entry which is preliminary data.</text>
</comment>
<dbReference type="SUPFAM" id="SSF82771">
    <property type="entry name" value="GIY-YIG endonuclease"/>
    <property type="match status" value="1"/>
</dbReference>
<dbReference type="PROSITE" id="PS50164">
    <property type="entry name" value="GIY_YIG"/>
    <property type="match status" value="1"/>
</dbReference>
<reference evidence="2" key="2">
    <citation type="submission" date="2021-04" db="EMBL/GenBank/DDBJ databases">
        <authorList>
            <person name="Gilroy R."/>
        </authorList>
    </citation>
    <scope>NUCLEOTIDE SEQUENCE</scope>
    <source>
        <strain evidence="2">12435</strain>
    </source>
</reference>
<dbReference type="AlphaFoldDB" id="A0A9D1Q176"/>
<dbReference type="InterPro" id="IPR000305">
    <property type="entry name" value="GIY-YIG_endonuc"/>
</dbReference>
<dbReference type="Proteomes" id="UP000823990">
    <property type="component" value="Unassembled WGS sequence"/>
</dbReference>
<protein>
    <submittedName>
        <fullName evidence="2">GIY-YIG nuclease family protein</fullName>
    </submittedName>
</protein>
<reference evidence="2" key="1">
    <citation type="journal article" date="2021" name="PeerJ">
        <title>Extensive microbial diversity within the chicken gut microbiome revealed by metagenomics and culture.</title>
        <authorList>
            <person name="Gilroy R."/>
            <person name="Ravi A."/>
            <person name="Getino M."/>
            <person name="Pursley I."/>
            <person name="Horton D.L."/>
            <person name="Alikhan N.F."/>
            <person name="Baker D."/>
            <person name="Gharbi K."/>
            <person name="Hall N."/>
            <person name="Watson M."/>
            <person name="Adriaenssens E.M."/>
            <person name="Foster-Nyarko E."/>
            <person name="Jarju S."/>
            <person name="Secka A."/>
            <person name="Antonio M."/>
            <person name="Oren A."/>
            <person name="Chaudhuri R.R."/>
            <person name="La Ragione R."/>
            <person name="Hildebrand F."/>
            <person name="Pallen M.J."/>
        </authorList>
    </citation>
    <scope>NUCLEOTIDE SEQUENCE</scope>
    <source>
        <strain evidence="2">12435</strain>
    </source>
</reference>
<dbReference type="Gene3D" id="3.40.1440.10">
    <property type="entry name" value="GIY-YIG endonuclease"/>
    <property type="match status" value="1"/>
</dbReference>
<evidence type="ECO:0000313" key="2">
    <source>
        <dbReference type="EMBL" id="HIW03023.1"/>
    </source>
</evidence>
<dbReference type="EMBL" id="DXHS01000115">
    <property type="protein sequence ID" value="HIW03023.1"/>
    <property type="molecule type" value="Genomic_DNA"/>
</dbReference>
<gene>
    <name evidence="2" type="ORF">H9892_06755</name>
</gene>
<evidence type="ECO:0000313" key="3">
    <source>
        <dbReference type="Proteomes" id="UP000823990"/>
    </source>
</evidence>
<name>A0A9D1Q176_9FIRM</name>
<dbReference type="SMART" id="SM00465">
    <property type="entry name" value="GIYc"/>
    <property type="match status" value="1"/>
</dbReference>
<evidence type="ECO:0000259" key="1">
    <source>
        <dbReference type="PROSITE" id="PS50164"/>
    </source>
</evidence>
<feature type="domain" description="GIY-YIG" evidence="1">
    <location>
        <begin position="31"/>
        <end position="121"/>
    </location>
</feature>
<accession>A0A9D1Q176</accession>